<keyword evidence="9" id="KW-0067">ATP-binding</keyword>
<name>A0ABS6EI25_9CLOT</name>
<dbReference type="InterPro" id="IPR005467">
    <property type="entry name" value="His_kinase_dom"/>
</dbReference>
<evidence type="ECO:0000256" key="2">
    <source>
        <dbReference type="ARBA" id="ARBA00004651"/>
    </source>
</evidence>
<evidence type="ECO:0000256" key="10">
    <source>
        <dbReference type="ARBA" id="ARBA00023012"/>
    </source>
</evidence>
<keyword evidence="16" id="KW-1185">Reference proteome</keyword>
<dbReference type="SMART" id="SM00388">
    <property type="entry name" value="HisKA"/>
    <property type="match status" value="1"/>
</dbReference>
<evidence type="ECO:0000256" key="9">
    <source>
        <dbReference type="ARBA" id="ARBA00022840"/>
    </source>
</evidence>
<evidence type="ECO:0000313" key="15">
    <source>
        <dbReference type="EMBL" id="MBU5484797.1"/>
    </source>
</evidence>
<keyword evidence="6" id="KW-0808">Transferase</keyword>
<organism evidence="15 16">
    <name type="scientific">Clostridium mobile</name>
    <dbReference type="NCBI Taxonomy" id="2841512"/>
    <lineage>
        <taxon>Bacteria</taxon>
        <taxon>Bacillati</taxon>
        <taxon>Bacillota</taxon>
        <taxon>Clostridia</taxon>
        <taxon>Eubacteriales</taxon>
        <taxon>Clostridiaceae</taxon>
        <taxon>Clostridium</taxon>
    </lineage>
</organism>
<gene>
    <name evidence="15" type="ORF">KQI86_10665</name>
</gene>
<keyword evidence="4" id="KW-1003">Cell membrane</keyword>
<dbReference type="EC" id="2.7.13.3" evidence="3"/>
<keyword evidence="8 15" id="KW-0418">Kinase</keyword>
<evidence type="ECO:0000256" key="4">
    <source>
        <dbReference type="ARBA" id="ARBA00022475"/>
    </source>
</evidence>
<dbReference type="CDD" id="cd00075">
    <property type="entry name" value="HATPase"/>
    <property type="match status" value="1"/>
</dbReference>
<dbReference type="PROSITE" id="PS50109">
    <property type="entry name" value="HIS_KIN"/>
    <property type="match status" value="1"/>
</dbReference>
<feature type="transmembrane region" description="Helical" evidence="13">
    <location>
        <begin position="160"/>
        <end position="178"/>
    </location>
</feature>
<feature type="coiled-coil region" evidence="12">
    <location>
        <begin position="207"/>
        <end position="241"/>
    </location>
</feature>
<dbReference type="RefSeq" id="WP_216439253.1">
    <property type="nucleotide sequence ID" value="NZ_JAHLQF010000002.1"/>
</dbReference>
<feature type="domain" description="Histidine kinase" evidence="14">
    <location>
        <begin position="241"/>
        <end position="454"/>
    </location>
</feature>
<dbReference type="InterPro" id="IPR003594">
    <property type="entry name" value="HATPase_dom"/>
</dbReference>
<dbReference type="CDD" id="cd00082">
    <property type="entry name" value="HisKA"/>
    <property type="match status" value="1"/>
</dbReference>
<comment type="catalytic activity">
    <reaction evidence="1">
        <text>ATP + protein L-histidine = ADP + protein N-phospho-L-histidine.</text>
        <dbReference type="EC" id="2.7.13.3"/>
    </reaction>
</comment>
<evidence type="ECO:0000256" key="7">
    <source>
        <dbReference type="ARBA" id="ARBA00022741"/>
    </source>
</evidence>
<dbReference type="Proteomes" id="UP000726170">
    <property type="component" value="Unassembled WGS sequence"/>
</dbReference>
<dbReference type="PANTHER" id="PTHR45528">
    <property type="entry name" value="SENSOR HISTIDINE KINASE CPXA"/>
    <property type="match status" value="1"/>
</dbReference>
<dbReference type="InterPro" id="IPR003661">
    <property type="entry name" value="HisK_dim/P_dom"/>
</dbReference>
<accession>A0ABS6EI25</accession>
<proteinExistence type="predicted"/>
<keyword evidence="11 13" id="KW-0472">Membrane</keyword>
<sequence>MYSIRKKILMFFLISSLTTLIISAFFVNSTINNTFKDYMEDLQNKRDERIIQYFQQVYKKDKQWKKNSGEELVHEAYMSNYCLTLMDENKNIIWSMNPDEIKARIHMENMMGQNKGVYTTDTYEITDKGKVVGYVSIGQYSSLLLSEEDIKFKNRINEGIFISLIFAVIITIIISIYLSKDFSKPIKKVSDISVELSRGNYDVESNNESNIIEINNLQSSIEGLKEKLKNQDALRKRLVSDISHEVRTPLNILQNNLEAMMDGIIPINDDTLSGLNDEVIRFSKLLDNLNVLKEMEGKDINLDFQKISLNKIISAVIQDFKVTSKEKGVTINFDNDDKEYFISGDENSLKQVFINLISNSLKFVEEGGKVWINIEETKENIVVEVIDNGVGIKKEDLPFVFERLYRGDKSRNKIEGSGIGLAIVKNILTFHSAWIKVESDVDRGTKISINFKKI</sequence>
<dbReference type="GO" id="GO:0016301">
    <property type="term" value="F:kinase activity"/>
    <property type="evidence" value="ECO:0007669"/>
    <property type="project" value="UniProtKB-KW"/>
</dbReference>
<dbReference type="Pfam" id="PF02518">
    <property type="entry name" value="HATPase_c"/>
    <property type="match status" value="1"/>
</dbReference>
<evidence type="ECO:0000256" key="11">
    <source>
        <dbReference type="ARBA" id="ARBA00023136"/>
    </source>
</evidence>
<evidence type="ECO:0000256" key="5">
    <source>
        <dbReference type="ARBA" id="ARBA00022553"/>
    </source>
</evidence>
<evidence type="ECO:0000256" key="6">
    <source>
        <dbReference type="ARBA" id="ARBA00022679"/>
    </source>
</evidence>
<evidence type="ECO:0000256" key="12">
    <source>
        <dbReference type="SAM" id="Coils"/>
    </source>
</evidence>
<keyword evidence="7" id="KW-0547">Nucleotide-binding</keyword>
<evidence type="ECO:0000259" key="14">
    <source>
        <dbReference type="PROSITE" id="PS50109"/>
    </source>
</evidence>
<protein>
    <recommendedName>
        <fullName evidence="3">histidine kinase</fullName>
        <ecNumber evidence="3">2.7.13.3</ecNumber>
    </recommendedName>
</protein>
<dbReference type="EMBL" id="JAHLQF010000002">
    <property type="protein sequence ID" value="MBU5484797.1"/>
    <property type="molecule type" value="Genomic_DNA"/>
</dbReference>
<evidence type="ECO:0000256" key="1">
    <source>
        <dbReference type="ARBA" id="ARBA00000085"/>
    </source>
</evidence>
<keyword evidence="10" id="KW-0902">Two-component regulatory system</keyword>
<keyword evidence="12" id="KW-0175">Coiled coil</keyword>
<evidence type="ECO:0000313" key="16">
    <source>
        <dbReference type="Proteomes" id="UP000726170"/>
    </source>
</evidence>
<dbReference type="InterPro" id="IPR050398">
    <property type="entry name" value="HssS/ArlS-like"/>
</dbReference>
<dbReference type="SMART" id="SM00387">
    <property type="entry name" value="HATPase_c"/>
    <property type="match status" value="1"/>
</dbReference>
<evidence type="ECO:0000256" key="8">
    <source>
        <dbReference type="ARBA" id="ARBA00022777"/>
    </source>
</evidence>
<comment type="subcellular location">
    <subcellularLocation>
        <location evidence="2">Cell membrane</location>
        <topology evidence="2">Multi-pass membrane protein</topology>
    </subcellularLocation>
</comment>
<keyword evidence="13" id="KW-0812">Transmembrane</keyword>
<keyword evidence="5" id="KW-0597">Phosphoprotein</keyword>
<evidence type="ECO:0000256" key="13">
    <source>
        <dbReference type="SAM" id="Phobius"/>
    </source>
</evidence>
<dbReference type="PANTHER" id="PTHR45528:SF1">
    <property type="entry name" value="SENSOR HISTIDINE KINASE CPXA"/>
    <property type="match status" value="1"/>
</dbReference>
<reference evidence="15 16" key="1">
    <citation type="submission" date="2021-06" db="EMBL/GenBank/DDBJ databases">
        <authorList>
            <person name="Sun Q."/>
            <person name="Li D."/>
        </authorList>
    </citation>
    <scope>NUCLEOTIDE SEQUENCE [LARGE SCALE GENOMIC DNA]</scope>
    <source>
        <strain evidence="15 16">MSJ-11</strain>
    </source>
</reference>
<dbReference type="Pfam" id="PF00512">
    <property type="entry name" value="HisKA"/>
    <property type="match status" value="1"/>
</dbReference>
<comment type="caution">
    <text evidence="15">The sequence shown here is derived from an EMBL/GenBank/DDBJ whole genome shotgun (WGS) entry which is preliminary data.</text>
</comment>
<evidence type="ECO:0000256" key="3">
    <source>
        <dbReference type="ARBA" id="ARBA00012438"/>
    </source>
</evidence>
<keyword evidence="13" id="KW-1133">Transmembrane helix</keyword>